<dbReference type="Gene3D" id="2.130.10.10">
    <property type="entry name" value="YVTN repeat-like/Quinoprotein amine dehydrogenase"/>
    <property type="match status" value="1"/>
</dbReference>
<evidence type="ECO:0000313" key="4">
    <source>
        <dbReference type="Proteomes" id="UP000242219"/>
    </source>
</evidence>
<dbReference type="AlphaFoldDB" id="A0A1V6LYJ3"/>
<feature type="signal peptide" evidence="2">
    <location>
        <begin position="1"/>
        <end position="24"/>
    </location>
</feature>
<comment type="caution">
    <text evidence="3">The sequence shown here is derived from an EMBL/GenBank/DDBJ whole genome shotgun (WGS) entry which is preliminary data.</text>
</comment>
<dbReference type="Proteomes" id="UP000242219">
    <property type="component" value="Unassembled WGS sequence"/>
</dbReference>
<reference evidence="3 4" key="1">
    <citation type="journal article" date="2016" name="Genome Announc.">
        <title>Draft Genome Sequence of the Anaerobic Ammonium-Oxidizing Bacterium 'Candidatus Brocadia sp. 40'.</title>
        <authorList>
            <person name="Ali M."/>
            <person name="Haroon M.F."/>
            <person name="Narita Y."/>
            <person name="Zhang L."/>
            <person name="Rangel Shaw D."/>
            <person name="Okabe S."/>
            <person name="Saikaly P.E."/>
        </authorList>
    </citation>
    <scope>NUCLEOTIDE SEQUENCE [LARGE SCALE GENOMIC DNA]</scope>
    <source>
        <strain evidence="3 4">40</strain>
    </source>
</reference>
<dbReference type="RefSeq" id="WP_070067573.1">
    <property type="nucleotide sequence ID" value="NZ_MJUW02000100.1"/>
</dbReference>
<dbReference type="EMBL" id="MJUW02000100">
    <property type="protein sequence ID" value="OQD45224.1"/>
    <property type="molecule type" value="Genomic_DNA"/>
</dbReference>
<evidence type="ECO:0000313" key="3">
    <source>
        <dbReference type="EMBL" id="OQD45224.1"/>
    </source>
</evidence>
<dbReference type="InterPro" id="IPR015943">
    <property type="entry name" value="WD40/YVTN_repeat-like_dom_sf"/>
</dbReference>
<evidence type="ECO:0000256" key="2">
    <source>
        <dbReference type="SAM" id="SignalP"/>
    </source>
</evidence>
<evidence type="ECO:0000256" key="1">
    <source>
        <dbReference type="SAM" id="MobiDB-lite"/>
    </source>
</evidence>
<dbReference type="SUPFAM" id="SSF101898">
    <property type="entry name" value="NHL repeat"/>
    <property type="match status" value="1"/>
</dbReference>
<gene>
    <name evidence="3" type="ORF">BIY37_09415</name>
</gene>
<keyword evidence="2" id="KW-0732">Signal</keyword>
<feature type="chain" id="PRO_5010748027" description="Two component regulator three Y domain-containing protein" evidence="2">
    <location>
        <begin position="25"/>
        <end position="742"/>
    </location>
</feature>
<protein>
    <recommendedName>
        <fullName evidence="5">Two component regulator three Y domain-containing protein</fullName>
    </recommendedName>
</protein>
<feature type="compositionally biased region" description="Basic and acidic residues" evidence="1">
    <location>
        <begin position="536"/>
        <end position="546"/>
    </location>
</feature>
<feature type="region of interest" description="Disordered" evidence="1">
    <location>
        <begin position="524"/>
        <end position="557"/>
    </location>
</feature>
<organism evidence="3 4">
    <name type="scientific">Candidatus Brocadia sapporoensis</name>
    <dbReference type="NCBI Taxonomy" id="392547"/>
    <lineage>
        <taxon>Bacteria</taxon>
        <taxon>Pseudomonadati</taxon>
        <taxon>Planctomycetota</taxon>
        <taxon>Candidatus Brocadiia</taxon>
        <taxon>Candidatus Brocadiales</taxon>
        <taxon>Candidatus Brocadiaceae</taxon>
        <taxon>Candidatus Brocadia</taxon>
    </lineage>
</organism>
<name>A0A1V6LYJ3_9BACT</name>
<accession>A0A1V6LYJ3</accession>
<sequence length="742" mass="81207">MKGIAVKTICTLFFLILLNPYAFSTTTNTWTQSTESDFSKGTIQGVSINNKGEIWLAPVIKTVTGIKGAFVWSMATDLQNNVFVGTGDPGTVYLIKDGSEAVEIFSSPELYIQSLVADTSGNLYVGTAPRGIIYKINNHGDASVFCSLPVPYIWDMSMDNNSNLFAATGNDGILFKISPDGRPSVFFNSPETNLLDILHDRYDNIYVGTEPNGLVYKITPSGQAQVIYDASESEIHCLSMDSAGNIYAGTASGTQAQIPVVPVSQPPVQAGAITALFKEEKSWDLNLPEELPMAQPAPVQQQKTVLKGIDAPPKSTGLPTASNYVYKINQEGLVQKKLETSQAFILGMSFDAQDNLYVVTGNTSGVFKISGDESASSLVHLEEVQALCCLNTGKNELYFGTGNMGRVYKISPSFTKEGSFLSNVFDTTAPSNWGCIYWAGMQPEGTRLTLSTRSGNGEKPDATWSGWSAPYEDSGERITSPPARFIQYKAILQTNNSDLTPMLNAVSLAYLPKNEPPRIISFGIEKESSPASQKLPETKTDGKIESKPQGTPGQKPHHQVAQKNIQWETEDPNNDTLQVTMYYRGVEEKMWKILDKNTQKKGSCIWDTLRLPDGKYQVKLMVSDDPDNPPETAFSTEKTTEPVVVDNTRPDIRCLNAAVGAEGKYVISGTAKDEYSKIVKIQYTIDGQEWIPAFPMDGIFDSPEESFQITTRLLTPGDYTLIINAFDGEGNIGIEKVLFEAK</sequence>
<evidence type="ECO:0008006" key="5">
    <source>
        <dbReference type="Google" id="ProtNLM"/>
    </source>
</evidence>
<keyword evidence="4" id="KW-1185">Reference proteome</keyword>
<proteinExistence type="predicted"/>